<gene>
    <name evidence="1" type="ORF">P43SY_006448</name>
</gene>
<evidence type="ECO:0000313" key="1">
    <source>
        <dbReference type="EMBL" id="KAJ0408518.1"/>
    </source>
</evidence>
<reference evidence="1" key="1">
    <citation type="submission" date="2021-12" db="EMBL/GenBank/DDBJ databases">
        <title>Prjna785345.</title>
        <authorList>
            <person name="Rujirawat T."/>
            <person name="Krajaejun T."/>
        </authorList>
    </citation>
    <scope>NUCLEOTIDE SEQUENCE</scope>
    <source>
        <strain evidence="1">Pi057C3</strain>
    </source>
</reference>
<comment type="caution">
    <text evidence="1">The sequence shown here is derived from an EMBL/GenBank/DDBJ whole genome shotgun (WGS) entry which is preliminary data.</text>
</comment>
<keyword evidence="2" id="KW-1185">Reference proteome</keyword>
<dbReference type="EMBL" id="JAKCXM010000011">
    <property type="protein sequence ID" value="KAJ0408518.1"/>
    <property type="molecule type" value="Genomic_DNA"/>
</dbReference>
<protein>
    <submittedName>
        <fullName evidence="1">Uncharacterized protein</fullName>
    </submittedName>
</protein>
<organism evidence="1 2">
    <name type="scientific">Pythium insidiosum</name>
    <name type="common">Pythiosis disease agent</name>
    <dbReference type="NCBI Taxonomy" id="114742"/>
    <lineage>
        <taxon>Eukaryota</taxon>
        <taxon>Sar</taxon>
        <taxon>Stramenopiles</taxon>
        <taxon>Oomycota</taxon>
        <taxon>Peronosporomycetes</taxon>
        <taxon>Pythiales</taxon>
        <taxon>Pythiaceae</taxon>
        <taxon>Pythium</taxon>
    </lineage>
</organism>
<evidence type="ECO:0000313" key="2">
    <source>
        <dbReference type="Proteomes" id="UP001209570"/>
    </source>
</evidence>
<proteinExistence type="predicted"/>
<accession>A0AAD5QA89</accession>
<name>A0AAD5QA89_PYTIN</name>
<sequence length="85" mass="9851">MRAKLPPPQVPRYEELQHVLIEDLDDAKLFRAIQTIDGSSGDRQGVCGEPLQRLRETLHAIAYFLHIALLLEESDDKDTRRRKTR</sequence>
<dbReference type="AlphaFoldDB" id="A0AAD5QA89"/>
<dbReference type="Proteomes" id="UP001209570">
    <property type="component" value="Unassembled WGS sequence"/>
</dbReference>